<dbReference type="SUPFAM" id="SSF47336">
    <property type="entry name" value="ACP-like"/>
    <property type="match status" value="1"/>
</dbReference>
<dbReference type="InterPro" id="IPR036736">
    <property type="entry name" value="ACP-like_sf"/>
</dbReference>
<reference evidence="1" key="1">
    <citation type="submission" date="2020-05" db="EMBL/GenBank/DDBJ databases">
        <title>Phylogenomic resolution of chytrid fungi.</title>
        <authorList>
            <person name="Stajich J.E."/>
            <person name="Amses K."/>
            <person name="Simmons R."/>
            <person name="Seto K."/>
            <person name="Myers J."/>
            <person name="Bonds A."/>
            <person name="Quandt C.A."/>
            <person name="Barry K."/>
            <person name="Liu P."/>
            <person name="Grigoriev I."/>
            <person name="Longcore J.E."/>
            <person name="James T.Y."/>
        </authorList>
    </citation>
    <scope>NUCLEOTIDE SEQUENCE</scope>
    <source>
        <strain evidence="1">JEL0379</strain>
    </source>
</reference>
<protein>
    <submittedName>
        <fullName evidence="1">Uncharacterized protein</fullName>
    </submittedName>
</protein>
<keyword evidence="2" id="KW-1185">Reference proteome</keyword>
<dbReference type="Gene3D" id="1.10.1200.10">
    <property type="entry name" value="ACP-like"/>
    <property type="match status" value="1"/>
</dbReference>
<organism evidence="1 2">
    <name type="scientific">Geranomyces variabilis</name>
    <dbReference type="NCBI Taxonomy" id="109894"/>
    <lineage>
        <taxon>Eukaryota</taxon>
        <taxon>Fungi</taxon>
        <taxon>Fungi incertae sedis</taxon>
        <taxon>Chytridiomycota</taxon>
        <taxon>Chytridiomycota incertae sedis</taxon>
        <taxon>Chytridiomycetes</taxon>
        <taxon>Spizellomycetales</taxon>
        <taxon>Powellomycetaceae</taxon>
        <taxon>Geranomyces</taxon>
    </lineage>
</organism>
<dbReference type="AlphaFoldDB" id="A0AAD5TSC5"/>
<dbReference type="Proteomes" id="UP001212152">
    <property type="component" value="Unassembled WGS sequence"/>
</dbReference>
<dbReference type="EMBL" id="JADGJQ010000014">
    <property type="protein sequence ID" value="KAJ3180975.1"/>
    <property type="molecule type" value="Genomic_DNA"/>
</dbReference>
<comment type="caution">
    <text evidence="1">The sequence shown here is derived from an EMBL/GenBank/DDBJ whole genome shotgun (WGS) entry which is preliminary data.</text>
</comment>
<name>A0AAD5TSC5_9FUNG</name>
<evidence type="ECO:0000313" key="2">
    <source>
        <dbReference type="Proteomes" id="UP001212152"/>
    </source>
</evidence>
<proteinExistence type="predicted"/>
<gene>
    <name evidence="1" type="ORF">HDU87_001623</name>
</gene>
<sequence>MVELKWGVISVVWRFKAQVLAQHLPNNLALRAAMFLLRSPALRSATTVTKCVALPSVTAVRTLYKKPVLPPAHYSKPEIDEKVLEMLFDYTSVPHNKVTLEANITRDLAVGRLDRFGLFWELQTEFELNFPPTRNQTRDLASGREAADWIASNLEEAQRLKF</sequence>
<accession>A0AAD5TSC5</accession>
<evidence type="ECO:0000313" key="1">
    <source>
        <dbReference type="EMBL" id="KAJ3180975.1"/>
    </source>
</evidence>